<evidence type="ECO:0000256" key="10">
    <source>
        <dbReference type="ARBA" id="ARBA00030775"/>
    </source>
</evidence>
<evidence type="ECO:0000259" key="12">
    <source>
        <dbReference type="Pfam" id="PF12019"/>
    </source>
</evidence>
<organism evidence="13 14">
    <name type="scientific">Legionella cherrii</name>
    <dbReference type="NCBI Taxonomy" id="28084"/>
    <lineage>
        <taxon>Bacteria</taxon>
        <taxon>Pseudomonadati</taxon>
        <taxon>Pseudomonadota</taxon>
        <taxon>Gammaproteobacteria</taxon>
        <taxon>Legionellales</taxon>
        <taxon>Legionellaceae</taxon>
        <taxon>Legionella</taxon>
    </lineage>
</organism>
<dbReference type="InterPro" id="IPR012902">
    <property type="entry name" value="N_methyl_site"/>
</dbReference>
<comment type="similarity">
    <text evidence="9">Belongs to the GSP H family.</text>
</comment>
<evidence type="ECO:0000256" key="7">
    <source>
        <dbReference type="ARBA" id="ARBA00022989"/>
    </source>
</evidence>
<sequence>MVFIFMKSKGFTLLELVITMALFIGLSLLGIASYTYFINKNEQQTIIDELRAAIQYAKIQAIILGSPVYLTPIDSSSNWSNGMVLSFLDKQTNQDKLIYQWQWSHPRWSLNWEGAGSTNKITFSTVLGQAMSNGHFTLINKVTHEQFTVILNRLGRIRVSNNLSLER</sequence>
<dbReference type="Pfam" id="PF12019">
    <property type="entry name" value="GspH"/>
    <property type="match status" value="1"/>
</dbReference>
<evidence type="ECO:0000256" key="11">
    <source>
        <dbReference type="SAM" id="Phobius"/>
    </source>
</evidence>
<dbReference type="EMBL" id="LR134173">
    <property type="protein sequence ID" value="VEB37809.1"/>
    <property type="molecule type" value="Genomic_DNA"/>
</dbReference>
<gene>
    <name evidence="13" type="ORF">NCTC11976_02407</name>
</gene>
<feature type="domain" description="General secretion pathway GspH" evidence="12">
    <location>
        <begin position="48"/>
        <end position="155"/>
    </location>
</feature>
<dbReference type="SUPFAM" id="SSF54523">
    <property type="entry name" value="Pili subunits"/>
    <property type="match status" value="1"/>
</dbReference>
<evidence type="ECO:0000256" key="9">
    <source>
        <dbReference type="ARBA" id="ARBA00025772"/>
    </source>
</evidence>
<accession>A0ABY6T7N9</accession>
<keyword evidence="5" id="KW-0997">Cell inner membrane</keyword>
<keyword evidence="14" id="KW-1185">Reference proteome</keyword>
<keyword evidence="3" id="KW-1003">Cell membrane</keyword>
<evidence type="ECO:0000256" key="3">
    <source>
        <dbReference type="ARBA" id="ARBA00022475"/>
    </source>
</evidence>
<evidence type="ECO:0000256" key="8">
    <source>
        <dbReference type="ARBA" id="ARBA00023136"/>
    </source>
</evidence>
<keyword evidence="8 11" id="KW-0472">Membrane</keyword>
<dbReference type="PROSITE" id="PS00409">
    <property type="entry name" value="PROKAR_NTER_METHYL"/>
    <property type="match status" value="1"/>
</dbReference>
<dbReference type="Pfam" id="PF07963">
    <property type="entry name" value="N_methyl"/>
    <property type="match status" value="1"/>
</dbReference>
<dbReference type="InterPro" id="IPR022346">
    <property type="entry name" value="T2SS_GspH"/>
</dbReference>
<reference evidence="13 14" key="1">
    <citation type="submission" date="2018-12" db="EMBL/GenBank/DDBJ databases">
        <authorList>
            <consortium name="Pathogen Informatics"/>
        </authorList>
    </citation>
    <scope>NUCLEOTIDE SEQUENCE [LARGE SCALE GENOMIC DNA]</scope>
    <source>
        <strain evidence="13 14">NCTC11976</strain>
    </source>
</reference>
<keyword evidence="7 11" id="KW-1133">Transmembrane helix</keyword>
<evidence type="ECO:0000313" key="13">
    <source>
        <dbReference type="EMBL" id="VEB37809.1"/>
    </source>
</evidence>
<name>A0ABY6T7N9_9GAMM</name>
<evidence type="ECO:0000313" key="14">
    <source>
        <dbReference type="Proteomes" id="UP000277577"/>
    </source>
</evidence>
<dbReference type="Gene3D" id="3.55.40.10">
    <property type="entry name" value="minor pseudopilin epsh domain"/>
    <property type="match status" value="1"/>
</dbReference>
<evidence type="ECO:0000256" key="2">
    <source>
        <dbReference type="ARBA" id="ARBA00021549"/>
    </source>
</evidence>
<evidence type="ECO:0000256" key="6">
    <source>
        <dbReference type="ARBA" id="ARBA00022692"/>
    </source>
</evidence>
<evidence type="ECO:0000256" key="1">
    <source>
        <dbReference type="ARBA" id="ARBA00004377"/>
    </source>
</evidence>
<proteinExistence type="inferred from homology"/>
<feature type="transmembrane region" description="Helical" evidence="11">
    <location>
        <begin position="12"/>
        <end position="37"/>
    </location>
</feature>
<keyword evidence="4" id="KW-0488">Methylation</keyword>
<evidence type="ECO:0000256" key="4">
    <source>
        <dbReference type="ARBA" id="ARBA00022481"/>
    </source>
</evidence>
<keyword evidence="6 11" id="KW-0812">Transmembrane</keyword>
<dbReference type="Proteomes" id="UP000277577">
    <property type="component" value="Chromosome"/>
</dbReference>
<comment type="subcellular location">
    <subcellularLocation>
        <location evidence="1">Cell inner membrane</location>
        <topology evidence="1">Single-pass membrane protein</topology>
    </subcellularLocation>
</comment>
<evidence type="ECO:0000256" key="5">
    <source>
        <dbReference type="ARBA" id="ARBA00022519"/>
    </source>
</evidence>
<dbReference type="InterPro" id="IPR045584">
    <property type="entry name" value="Pilin-like"/>
</dbReference>
<protein>
    <recommendedName>
        <fullName evidence="2">Type II secretion system protein H</fullName>
    </recommendedName>
    <alternativeName>
        <fullName evidence="10">General secretion pathway protein H</fullName>
    </alternativeName>
</protein>